<evidence type="ECO:0000256" key="3">
    <source>
        <dbReference type="ARBA" id="ARBA00022777"/>
    </source>
</evidence>
<dbReference type="EMBL" id="JAGFNZ010000001">
    <property type="protein sequence ID" value="MBW7571868.1"/>
    <property type="molecule type" value="Genomic_DNA"/>
</dbReference>
<evidence type="ECO:0000256" key="2">
    <source>
        <dbReference type="ARBA" id="ARBA00022679"/>
    </source>
</evidence>
<dbReference type="InterPro" id="IPR043129">
    <property type="entry name" value="ATPase_NBD"/>
</dbReference>
<dbReference type="Pfam" id="PF02782">
    <property type="entry name" value="FGGY_C"/>
    <property type="match status" value="1"/>
</dbReference>
<name>A0ABS7DKX2_9FIRM</name>
<evidence type="ECO:0000259" key="4">
    <source>
        <dbReference type="Pfam" id="PF00370"/>
    </source>
</evidence>
<evidence type="ECO:0000313" key="7">
    <source>
        <dbReference type="Proteomes" id="UP000719942"/>
    </source>
</evidence>
<dbReference type="Proteomes" id="UP000719942">
    <property type="component" value="Unassembled WGS sequence"/>
</dbReference>
<comment type="similarity">
    <text evidence="1">Belongs to the FGGY kinase family.</text>
</comment>
<comment type="caution">
    <text evidence="6">The sequence shown here is derived from an EMBL/GenBank/DDBJ whole genome shotgun (WGS) entry which is preliminary data.</text>
</comment>
<accession>A0ABS7DKX2</accession>
<organism evidence="6 7">
    <name type="scientific">Caproiciproducens faecalis</name>
    <dbReference type="NCBI Taxonomy" id="2820301"/>
    <lineage>
        <taxon>Bacteria</taxon>
        <taxon>Bacillati</taxon>
        <taxon>Bacillota</taxon>
        <taxon>Clostridia</taxon>
        <taxon>Eubacteriales</taxon>
        <taxon>Acutalibacteraceae</taxon>
        <taxon>Caproiciproducens</taxon>
    </lineage>
</organism>
<dbReference type="GO" id="GO:0016301">
    <property type="term" value="F:kinase activity"/>
    <property type="evidence" value="ECO:0007669"/>
    <property type="project" value="UniProtKB-KW"/>
</dbReference>
<evidence type="ECO:0000313" key="6">
    <source>
        <dbReference type="EMBL" id="MBW7571868.1"/>
    </source>
</evidence>
<evidence type="ECO:0000256" key="1">
    <source>
        <dbReference type="ARBA" id="ARBA00009156"/>
    </source>
</evidence>
<keyword evidence="2" id="KW-0808">Transferase</keyword>
<dbReference type="Gene3D" id="3.30.420.40">
    <property type="match status" value="2"/>
</dbReference>
<keyword evidence="3 6" id="KW-0418">Kinase</keyword>
<dbReference type="Pfam" id="PF00370">
    <property type="entry name" value="FGGY_N"/>
    <property type="match status" value="1"/>
</dbReference>
<sequence length="537" mass="59122">MLMNEIDQIRQELECGQTCLGIELGSTRIKATLIDSSFHTIADGNQDWQNQLVDGIWTYSLDSVWENLQKCVASLMEDVWSKYGIRLRNVGAIGISAMMHGYMAFNKSGELLVPFRTWRNTITDEAAKKLTDLFSFNIPQRWCIAHLYQAMLNGEPHVTQIDYLTTLAGYIHWQLTGSRVIGVGDASGIFPIDSSACDYNAGMEQQFNSIAAEKGYPWKLTDILPKVLTAGQDAGKLTQAGANLLDPTGTLRAGIPFCPPEGDAGTGMVATNSIKKRTGNVSAGTSIFAMVVLENALQKVYPEIDLVTTPVGEAVAMVHCNNCTSDIDAWVKLFLEFAAIADVPISKRRAYDLLYNQALKGDTDCGGLVSFNYFSGEPITGFDEGRPLLARFPDADWSLANFMRAQLYSACATLRLGMDILFSKENVHIESITGHGGFFKTQCVGQRIMAAALNTPITLLETAGEGGPWGMAVLAAFLLKKRKDESLSEYLDFCVFQNSEKNTVPPDTEEVRGFNRFLQAYKNCLPVEKEAVLRLSR</sequence>
<dbReference type="PANTHER" id="PTHR43095:SF5">
    <property type="entry name" value="XYLULOSE KINASE"/>
    <property type="match status" value="1"/>
</dbReference>
<dbReference type="SUPFAM" id="SSF53067">
    <property type="entry name" value="Actin-like ATPase domain"/>
    <property type="match status" value="2"/>
</dbReference>
<protein>
    <submittedName>
        <fullName evidence="6">FGGY-family carbohydrate kinase</fullName>
    </submittedName>
</protein>
<dbReference type="PANTHER" id="PTHR43095">
    <property type="entry name" value="SUGAR KINASE"/>
    <property type="match status" value="1"/>
</dbReference>
<dbReference type="InterPro" id="IPR050406">
    <property type="entry name" value="FGGY_Carb_Kinase"/>
</dbReference>
<proteinExistence type="inferred from homology"/>
<feature type="domain" description="Carbohydrate kinase FGGY N-terminal" evidence="4">
    <location>
        <begin position="19"/>
        <end position="258"/>
    </location>
</feature>
<dbReference type="InterPro" id="IPR018485">
    <property type="entry name" value="FGGY_C"/>
</dbReference>
<dbReference type="CDD" id="cd07809">
    <property type="entry name" value="ASKHA_NBD_FGGY_BaXK-like"/>
    <property type="match status" value="1"/>
</dbReference>
<gene>
    <name evidence="6" type="ORF">J5W02_03500</name>
</gene>
<dbReference type="InterPro" id="IPR018484">
    <property type="entry name" value="FGGY_N"/>
</dbReference>
<reference evidence="6 7" key="1">
    <citation type="submission" date="2021-03" db="EMBL/GenBank/DDBJ databases">
        <title>Caproiciproducens sp. nov. isolated from feces of cow.</title>
        <authorList>
            <person name="Choi J.-Y."/>
        </authorList>
    </citation>
    <scope>NUCLEOTIDE SEQUENCE [LARGE SCALE GENOMIC DNA]</scope>
    <source>
        <strain evidence="6 7">AGMB10547</strain>
    </source>
</reference>
<evidence type="ECO:0000259" key="5">
    <source>
        <dbReference type="Pfam" id="PF02782"/>
    </source>
</evidence>
<keyword evidence="7" id="KW-1185">Reference proteome</keyword>
<feature type="domain" description="Carbohydrate kinase FGGY C-terminal" evidence="5">
    <location>
        <begin position="280"/>
        <end position="477"/>
    </location>
</feature>